<organism evidence="4 5">
    <name type="scientific">Candidatus Methylocalor cossyra</name>
    <dbReference type="NCBI Taxonomy" id="3108543"/>
    <lineage>
        <taxon>Bacteria</taxon>
        <taxon>Pseudomonadati</taxon>
        <taxon>Pseudomonadota</taxon>
        <taxon>Gammaproteobacteria</taxon>
        <taxon>Methylococcales</taxon>
        <taxon>Methylococcaceae</taxon>
        <taxon>Candidatus Methylocalor</taxon>
    </lineage>
</organism>
<reference evidence="4 5" key="1">
    <citation type="submission" date="2024-04" db="EMBL/GenBank/DDBJ databases">
        <authorList>
            <person name="Cremers G."/>
        </authorList>
    </citation>
    <scope>NUCLEOTIDE SEQUENCE [LARGE SCALE GENOMIC DNA]</scope>
    <source>
        <strain evidence="4">MeCH1-AG</strain>
    </source>
</reference>
<dbReference type="SUPFAM" id="SSF88713">
    <property type="entry name" value="Glycoside hydrolase/deacetylase"/>
    <property type="match status" value="1"/>
</dbReference>
<dbReference type="Pfam" id="PF01522">
    <property type="entry name" value="Polysacc_deac_1"/>
    <property type="match status" value="1"/>
</dbReference>
<evidence type="ECO:0000313" key="5">
    <source>
        <dbReference type="Proteomes" id="UP001497493"/>
    </source>
</evidence>
<evidence type="ECO:0000256" key="1">
    <source>
        <dbReference type="ARBA" id="ARBA00004613"/>
    </source>
</evidence>
<dbReference type="CDD" id="cd10918">
    <property type="entry name" value="CE4_NodB_like_5s_6s"/>
    <property type="match status" value="1"/>
</dbReference>
<gene>
    <name evidence="4" type="ORF">MECH1_V1_0729</name>
</gene>
<keyword evidence="2" id="KW-0732">Signal</keyword>
<dbReference type="EMBL" id="OZ026884">
    <property type="protein sequence ID" value="CAL1239505.1"/>
    <property type="molecule type" value="Genomic_DNA"/>
</dbReference>
<dbReference type="PANTHER" id="PTHR34216">
    <property type="match status" value="1"/>
</dbReference>
<evidence type="ECO:0000313" key="4">
    <source>
        <dbReference type="EMBL" id="CAL1239505.1"/>
    </source>
</evidence>
<keyword evidence="5" id="KW-1185">Reference proteome</keyword>
<dbReference type="RefSeq" id="WP_348759050.1">
    <property type="nucleotide sequence ID" value="NZ_OZ026884.1"/>
</dbReference>
<accession>A0ABM9NFW1</accession>
<proteinExistence type="predicted"/>
<dbReference type="Gene3D" id="3.20.20.370">
    <property type="entry name" value="Glycoside hydrolase/deacetylase"/>
    <property type="match status" value="1"/>
</dbReference>
<protein>
    <submittedName>
        <fullName evidence="4">Polysaccharide deacetylase family protein</fullName>
    </submittedName>
</protein>
<name>A0ABM9NFW1_9GAMM</name>
<evidence type="ECO:0000256" key="2">
    <source>
        <dbReference type="ARBA" id="ARBA00022729"/>
    </source>
</evidence>
<sequence>MPRLDPITRQLYQRSPAHRVIVLMYHGTPAGSAARPYATPAKRFAEQLDFLKATGWTTAVLSALGDPARLSPKTVLITFDDGYKNNYQGAFLPLLERGMRATWFVVSGRLGRRADWLAGPDDDSALMDGRQVRDLAEAGMEVGSHSHDHLHLEQLDQAAIAEQLVRSKAELEALLGRKVEAFAYPYGTYDDRVVGEVERAGYRFACTTRSGWWRPEESALLIRRVTLFGDENLGSFARKLTFADNEVGWGRVLRYYSGRLRARVGRLLPSR</sequence>
<dbReference type="InterPro" id="IPR002509">
    <property type="entry name" value="NODB_dom"/>
</dbReference>
<dbReference type="PANTHER" id="PTHR34216:SF3">
    <property type="entry name" value="POLY-BETA-1,6-N-ACETYL-D-GLUCOSAMINE N-DEACETYLASE"/>
    <property type="match status" value="1"/>
</dbReference>
<evidence type="ECO:0000259" key="3">
    <source>
        <dbReference type="PROSITE" id="PS51677"/>
    </source>
</evidence>
<dbReference type="InterPro" id="IPR051398">
    <property type="entry name" value="Polysacch_Deacetylase"/>
</dbReference>
<comment type="subcellular location">
    <subcellularLocation>
        <location evidence="1">Secreted</location>
    </subcellularLocation>
</comment>
<dbReference type="PROSITE" id="PS51677">
    <property type="entry name" value="NODB"/>
    <property type="match status" value="1"/>
</dbReference>
<dbReference type="InterPro" id="IPR011330">
    <property type="entry name" value="Glyco_hydro/deAcase_b/a-brl"/>
</dbReference>
<dbReference type="Proteomes" id="UP001497493">
    <property type="component" value="Chromosome"/>
</dbReference>
<feature type="domain" description="NodB homology" evidence="3">
    <location>
        <begin position="73"/>
        <end position="271"/>
    </location>
</feature>